<dbReference type="RefSeq" id="WP_191164432.1">
    <property type="nucleotide sequence ID" value="NZ_JACWMX010000006.1"/>
</dbReference>
<evidence type="ECO:0000313" key="11">
    <source>
        <dbReference type="EMBL" id="MBD1394655.1"/>
    </source>
</evidence>
<comment type="catalytic activity">
    <reaction evidence="1">
        <text>ATP + protein L-histidine = ADP + protein N-phospho-L-histidine.</text>
        <dbReference type="EC" id="2.7.13.3"/>
    </reaction>
</comment>
<dbReference type="InterPro" id="IPR015943">
    <property type="entry name" value="WD40/YVTN_repeat-like_dom_sf"/>
</dbReference>
<dbReference type="Gene3D" id="3.30.565.10">
    <property type="entry name" value="Histidine kinase-like ATPase, C-terminal domain"/>
    <property type="match status" value="1"/>
</dbReference>
<evidence type="ECO:0000256" key="7">
    <source>
        <dbReference type="ARBA" id="ARBA00022840"/>
    </source>
</evidence>
<keyword evidence="5" id="KW-0547">Nucleotide-binding</keyword>
<dbReference type="SUPFAM" id="SSF55874">
    <property type="entry name" value="ATPase domain of HSP90 chaperone/DNA topoisomerase II/histidine kinase"/>
    <property type="match status" value="1"/>
</dbReference>
<dbReference type="CDD" id="cd16917">
    <property type="entry name" value="HATPase_UhpB-NarQ-NarX-like"/>
    <property type="match status" value="1"/>
</dbReference>
<evidence type="ECO:0000256" key="8">
    <source>
        <dbReference type="ARBA" id="ARBA00023012"/>
    </source>
</evidence>
<dbReference type="EC" id="2.7.13.3" evidence="2"/>
<dbReference type="AlphaFoldDB" id="A0A926NTX9"/>
<comment type="caution">
    <text evidence="11">The sequence shown here is derived from an EMBL/GenBank/DDBJ whole genome shotgun (WGS) entry which is preliminary data.</text>
</comment>
<name>A0A926NTX9_9SPHI</name>
<evidence type="ECO:0000256" key="9">
    <source>
        <dbReference type="SAM" id="Phobius"/>
    </source>
</evidence>
<evidence type="ECO:0000256" key="3">
    <source>
        <dbReference type="ARBA" id="ARBA00022553"/>
    </source>
</evidence>
<dbReference type="GO" id="GO:0046983">
    <property type="term" value="F:protein dimerization activity"/>
    <property type="evidence" value="ECO:0007669"/>
    <property type="project" value="InterPro"/>
</dbReference>
<dbReference type="GO" id="GO:0000155">
    <property type="term" value="F:phosphorelay sensor kinase activity"/>
    <property type="evidence" value="ECO:0007669"/>
    <property type="project" value="InterPro"/>
</dbReference>
<keyword evidence="9" id="KW-0812">Transmembrane</keyword>
<keyword evidence="3" id="KW-0597">Phosphoprotein</keyword>
<dbReference type="Gene3D" id="2.60.40.10">
    <property type="entry name" value="Immunoglobulins"/>
    <property type="match status" value="1"/>
</dbReference>
<organism evidence="11 12">
    <name type="scientific">Mucilaginibacter glaciei</name>
    <dbReference type="NCBI Taxonomy" id="2772109"/>
    <lineage>
        <taxon>Bacteria</taxon>
        <taxon>Pseudomonadati</taxon>
        <taxon>Bacteroidota</taxon>
        <taxon>Sphingobacteriia</taxon>
        <taxon>Sphingobacteriales</taxon>
        <taxon>Sphingobacteriaceae</taxon>
        <taxon>Mucilaginibacter</taxon>
    </lineage>
</organism>
<dbReference type="Gene3D" id="1.20.5.1930">
    <property type="match status" value="1"/>
</dbReference>
<dbReference type="SUPFAM" id="SSF50998">
    <property type="entry name" value="Quinoprotein alcohol dehydrogenase-like"/>
    <property type="match status" value="1"/>
</dbReference>
<dbReference type="InterPro" id="IPR011712">
    <property type="entry name" value="Sig_transdc_His_kin_sub3_dim/P"/>
</dbReference>
<dbReference type="InterPro" id="IPR050482">
    <property type="entry name" value="Sensor_HK_TwoCompSys"/>
</dbReference>
<keyword evidence="9" id="KW-0472">Membrane</keyword>
<evidence type="ECO:0000313" key="12">
    <source>
        <dbReference type="Proteomes" id="UP000619078"/>
    </source>
</evidence>
<dbReference type="InterPro" id="IPR013783">
    <property type="entry name" value="Ig-like_fold"/>
</dbReference>
<keyword evidence="8" id="KW-0902">Two-component regulatory system</keyword>
<keyword evidence="4" id="KW-0808">Transferase</keyword>
<dbReference type="Proteomes" id="UP000619078">
    <property type="component" value="Unassembled WGS sequence"/>
</dbReference>
<accession>A0A926NTX9</accession>
<evidence type="ECO:0000256" key="1">
    <source>
        <dbReference type="ARBA" id="ARBA00000085"/>
    </source>
</evidence>
<dbReference type="PANTHER" id="PTHR24421">
    <property type="entry name" value="NITRATE/NITRITE SENSOR PROTEIN NARX-RELATED"/>
    <property type="match status" value="1"/>
</dbReference>
<dbReference type="PANTHER" id="PTHR24421:SF10">
    <property type="entry name" value="NITRATE_NITRITE SENSOR PROTEIN NARQ"/>
    <property type="match status" value="1"/>
</dbReference>
<evidence type="ECO:0000256" key="2">
    <source>
        <dbReference type="ARBA" id="ARBA00012438"/>
    </source>
</evidence>
<proteinExistence type="predicted"/>
<keyword evidence="6" id="KW-0418">Kinase</keyword>
<keyword evidence="12" id="KW-1185">Reference proteome</keyword>
<dbReference type="EMBL" id="JACWMX010000006">
    <property type="protein sequence ID" value="MBD1394655.1"/>
    <property type="molecule type" value="Genomic_DNA"/>
</dbReference>
<dbReference type="InterPro" id="IPR011047">
    <property type="entry name" value="Quinoprotein_ADH-like_sf"/>
</dbReference>
<dbReference type="GO" id="GO:0016020">
    <property type="term" value="C:membrane"/>
    <property type="evidence" value="ECO:0007669"/>
    <property type="project" value="InterPro"/>
</dbReference>
<evidence type="ECO:0000259" key="10">
    <source>
        <dbReference type="Pfam" id="PF07730"/>
    </source>
</evidence>
<keyword evidence="7" id="KW-0067">ATP-binding</keyword>
<evidence type="ECO:0000256" key="5">
    <source>
        <dbReference type="ARBA" id="ARBA00022741"/>
    </source>
</evidence>
<dbReference type="Gene3D" id="2.130.10.10">
    <property type="entry name" value="YVTN repeat-like/Quinoprotein amine dehydrogenase"/>
    <property type="match status" value="2"/>
</dbReference>
<sequence length="989" mass="111919">MFKQAIIAIVLFFITLPKYSSSQSNTLQPALDLPTRIIYDLFVDRHGFLWIATDLGVSRYDGINIINFSNPSQSSLAATGLCEDSDGKIWFNNFTGQIFYIEYEQMKLLGAYKADEESRYPKIAIFGRSLVATSDKGLFVLNTQSLTAKYVKSNNSATSPTTSLAVLKNRVIVNGKSGWFVYENNDAYRQIQSDDLFKGSAANLSTLNITTLNDTAFLQTNPAGKVKKIFIKNDTVKTAQTFSFESFINSTTISAAGQWVNTIKGSYHLGNKDYIQNLNISDVVIDLEGNQWISTLDKGLFVKYKKNPGIIELNIESVTSNSDLISASLKWKNNLLFGTKKGRFLTYNAASNSIIKTESFGGNVGAINSLTAIDGSTLYLGFINFTRKIDNDNVITDLPIKYVREIIKIDQFTFMASTDGLFAMPENRSDSLKKKFTGLWGGIFRYDEKNNWFYLNKKCRSVSYYPKKKSLIVAFKNGLFEINTKALTQIFYQNQPIYSSSVCFINGSIYVGTFNKGLLIYHSNSIKQVSSSEGLLSTSVFKLKPIAGHLWIMGSGPLQLLDPITLKFINHYDLPTRQDAQVTDVEELNGNAYLTTLNGLLMYSLDKKTIKSPPKNYLLGITVNNQKISTVEHQPLHYSQNNFSFEIGIPSYYYGKSIYLKYSLTTGNDPIWKVSLPGARVLNFPLLKPGSYTFKAVSIDPKSDLNGQVITYKFEILAPWWQRTWVRIFIIIFVLALINYFLISYYLNTIAFQRAFYAEQESLRTERLRISGEIHDDIGSGLFAIHLYADLASKKRKDVKEILEISTMVSEISDKIREIIWSTNIENDNLENLLYYIQFQLSNLFQNSAIEFKSLIPDDIINVNISSQARRDIYLISKELAYNTIKHSKANNAALLITLDDNFVHLNVQDDGVGFNEDNIKIDSMGIENIKLRVKRLKALLTIDNGSGTSITIAIPISEIQTKKFKETLKKWQILVFDIFKRSHFSDEF</sequence>
<evidence type="ECO:0000256" key="6">
    <source>
        <dbReference type="ARBA" id="ARBA00022777"/>
    </source>
</evidence>
<keyword evidence="9" id="KW-1133">Transmembrane helix</keyword>
<evidence type="ECO:0000256" key="4">
    <source>
        <dbReference type="ARBA" id="ARBA00022679"/>
    </source>
</evidence>
<dbReference type="InterPro" id="IPR036890">
    <property type="entry name" value="HATPase_C_sf"/>
</dbReference>
<dbReference type="GO" id="GO:0005524">
    <property type="term" value="F:ATP binding"/>
    <property type="evidence" value="ECO:0007669"/>
    <property type="project" value="UniProtKB-KW"/>
</dbReference>
<protein>
    <recommendedName>
        <fullName evidence="2">histidine kinase</fullName>
        <ecNumber evidence="2">2.7.13.3</ecNumber>
    </recommendedName>
</protein>
<dbReference type="Pfam" id="PF07730">
    <property type="entry name" value="HisKA_3"/>
    <property type="match status" value="1"/>
</dbReference>
<reference evidence="11" key="1">
    <citation type="submission" date="2020-09" db="EMBL/GenBank/DDBJ databases">
        <title>Novel species of Mucilaginibacter isolated from a glacier on the Tibetan Plateau.</title>
        <authorList>
            <person name="Liu Q."/>
            <person name="Xin Y.-H."/>
        </authorList>
    </citation>
    <scope>NUCLEOTIDE SEQUENCE</scope>
    <source>
        <strain evidence="11">ZB1P21</strain>
    </source>
</reference>
<gene>
    <name evidence="11" type="ORF">IDJ76_16220</name>
</gene>
<feature type="domain" description="Signal transduction histidine kinase subgroup 3 dimerisation and phosphoacceptor" evidence="10">
    <location>
        <begin position="766"/>
        <end position="821"/>
    </location>
</feature>
<feature type="transmembrane region" description="Helical" evidence="9">
    <location>
        <begin position="725"/>
        <end position="747"/>
    </location>
</feature>